<feature type="transmembrane region" description="Helical" evidence="1">
    <location>
        <begin position="139"/>
        <end position="162"/>
    </location>
</feature>
<dbReference type="EMBL" id="BNBC01000026">
    <property type="protein sequence ID" value="GHE88460.1"/>
    <property type="molecule type" value="Genomic_DNA"/>
</dbReference>
<evidence type="ECO:0000256" key="1">
    <source>
        <dbReference type="SAM" id="Phobius"/>
    </source>
</evidence>
<feature type="transmembrane region" description="Helical" evidence="1">
    <location>
        <begin position="109"/>
        <end position="132"/>
    </location>
</feature>
<proteinExistence type="predicted"/>
<gene>
    <name evidence="2" type="ORF">GCM10014715_51270</name>
</gene>
<sequence>MSIRPWVVVEAPDGRGLRRVTVGGDTVGSAWSLRELRGMLDRLGHPDVDVADPASVYWRGGDSGTWPDRAWRRRTTGLLVLVGLLASAVLSGVIGWPDASGALTFAQRVTGALFVLFGLVQVAAAVSVLDFWGKRQSRISGAIVLLGVLTALATDSLLLVMWLDERQYTPYLAAFAPLWCWSVWALLLLLRERPWKGVPQPRRFAVGVFASVLFTALSLAYSTLYQPTVAPMHFTLTAEFGTARADRALPFVQVPLKLSVKNTGAYAVYIIIDDFTIYGRTAKYSEQGSSSVNEWRESVDEKHEEAERHVDRLAFSRISSGRFYEPGTLLESGQEDTREHVFQLPMDAKYDLLDVELQLTYMRKERGRIDVEEFKNERPSWMGKKGSPCIANQCGDRLIYLGRVRHNNNLVNVTRGKHYVLATWSPKDAPVYSISTYHLDGKGIDNAEEKKDLARFGVSTVEADSEVSLAELMKSIPSPRPS</sequence>
<reference evidence="2" key="2">
    <citation type="submission" date="2020-09" db="EMBL/GenBank/DDBJ databases">
        <authorList>
            <person name="Sun Q."/>
            <person name="Ohkuma M."/>
        </authorList>
    </citation>
    <scope>NUCLEOTIDE SEQUENCE</scope>
    <source>
        <strain evidence="2">JCM 3302</strain>
    </source>
</reference>
<name>A0A919A8C0_9ACTN</name>
<dbReference type="Proteomes" id="UP000641386">
    <property type="component" value="Unassembled WGS sequence"/>
</dbReference>
<evidence type="ECO:0000313" key="2">
    <source>
        <dbReference type="EMBL" id="GHE88460.1"/>
    </source>
</evidence>
<feature type="transmembrane region" description="Helical" evidence="1">
    <location>
        <begin position="78"/>
        <end position="97"/>
    </location>
</feature>
<accession>A0A919A8C0</accession>
<dbReference type="AlphaFoldDB" id="A0A919A8C0"/>
<reference evidence="2" key="1">
    <citation type="journal article" date="2014" name="Int. J. Syst. Evol. Microbiol.">
        <title>Complete genome sequence of Corynebacterium casei LMG S-19264T (=DSM 44701T), isolated from a smear-ripened cheese.</title>
        <authorList>
            <consortium name="US DOE Joint Genome Institute (JGI-PGF)"/>
            <person name="Walter F."/>
            <person name="Albersmeier A."/>
            <person name="Kalinowski J."/>
            <person name="Ruckert C."/>
        </authorList>
    </citation>
    <scope>NUCLEOTIDE SEQUENCE</scope>
    <source>
        <strain evidence="2">JCM 3302</strain>
    </source>
</reference>
<feature type="transmembrane region" description="Helical" evidence="1">
    <location>
        <begin position="202"/>
        <end position="224"/>
    </location>
</feature>
<feature type="transmembrane region" description="Helical" evidence="1">
    <location>
        <begin position="168"/>
        <end position="190"/>
    </location>
</feature>
<protein>
    <submittedName>
        <fullName evidence="2">Uncharacterized protein</fullName>
    </submittedName>
</protein>
<dbReference type="RefSeq" id="WP_189903894.1">
    <property type="nucleotide sequence ID" value="NZ_BNBC01000026.1"/>
</dbReference>
<keyword evidence="3" id="KW-1185">Reference proteome</keyword>
<organism evidence="2 3">
    <name type="scientific">Streptomyces spiralis</name>
    <dbReference type="NCBI Taxonomy" id="66376"/>
    <lineage>
        <taxon>Bacteria</taxon>
        <taxon>Bacillati</taxon>
        <taxon>Actinomycetota</taxon>
        <taxon>Actinomycetes</taxon>
        <taxon>Kitasatosporales</taxon>
        <taxon>Streptomycetaceae</taxon>
        <taxon>Streptomyces</taxon>
    </lineage>
</organism>
<keyword evidence="1" id="KW-1133">Transmembrane helix</keyword>
<keyword evidence="1" id="KW-0472">Membrane</keyword>
<keyword evidence="1" id="KW-0812">Transmembrane</keyword>
<comment type="caution">
    <text evidence="2">The sequence shown here is derived from an EMBL/GenBank/DDBJ whole genome shotgun (WGS) entry which is preliminary data.</text>
</comment>
<evidence type="ECO:0000313" key="3">
    <source>
        <dbReference type="Proteomes" id="UP000641386"/>
    </source>
</evidence>